<dbReference type="HAMAP" id="MF_00048">
    <property type="entry name" value="UPF0102"/>
    <property type="match status" value="1"/>
</dbReference>
<evidence type="ECO:0000313" key="3">
    <source>
        <dbReference type="EMBL" id="MFC2925976.1"/>
    </source>
</evidence>
<dbReference type="InterPro" id="IPR003509">
    <property type="entry name" value="UPF0102_YraN-like"/>
</dbReference>
<evidence type="ECO:0000256" key="1">
    <source>
        <dbReference type="ARBA" id="ARBA00006738"/>
    </source>
</evidence>
<dbReference type="NCBIfam" id="TIGR00252">
    <property type="entry name" value="YraN family protein"/>
    <property type="match status" value="1"/>
</dbReference>
<evidence type="ECO:0000313" key="4">
    <source>
        <dbReference type="Proteomes" id="UP001595379"/>
    </source>
</evidence>
<dbReference type="EMBL" id="JBHRSV010000012">
    <property type="protein sequence ID" value="MFC2925976.1"/>
    <property type="molecule type" value="Genomic_DNA"/>
</dbReference>
<comment type="caution">
    <text evidence="3">The sequence shown here is derived from an EMBL/GenBank/DDBJ whole genome shotgun (WGS) entry which is preliminary data.</text>
</comment>
<protein>
    <recommendedName>
        <fullName evidence="2">UPF0102 protein ACFOOR_07650</fullName>
    </recommendedName>
</protein>
<reference evidence="4" key="1">
    <citation type="journal article" date="2019" name="Int. J. Syst. Evol. Microbiol.">
        <title>The Global Catalogue of Microorganisms (GCM) 10K type strain sequencing project: providing services to taxonomists for standard genome sequencing and annotation.</title>
        <authorList>
            <consortium name="The Broad Institute Genomics Platform"/>
            <consortium name="The Broad Institute Genome Sequencing Center for Infectious Disease"/>
            <person name="Wu L."/>
            <person name="Ma J."/>
        </authorList>
    </citation>
    <scope>NUCLEOTIDE SEQUENCE [LARGE SCALE GENOMIC DNA]</scope>
    <source>
        <strain evidence="4">KCTC 52487</strain>
    </source>
</reference>
<sequence>MSGKRRRAEARGRRAETLAALWLMAKGYRIIARRYRSPLGELDLVVRRGRVLAFVEVKQRAHAGAALIAVGPKQQQRLIRAAAAFRTRHRSLAELQPRFDLMVMTPGRWPEHLRGAWRLEGRDALTLS</sequence>
<proteinExistence type="inferred from homology"/>
<dbReference type="NCBIfam" id="NF009151">
    <property type="entry name" value="PRK12497.1-5"/>
    <property type="match status" value="1"/>
</dbReference>
<dbReference type="RefSeq" id="WP_343164839.1">
    <property type="nucleotide sequence ID" value="NZ_JBHRSV010000012.1"/>
</dbReference>
<organism evidence="3 4">
    <name type="scientific">Hyphobacterium vulgare</name>
    <dbReference type="NCBI Taxonomy" id="1736751"/>
    <lineage>
        <taxon>Bacteria</taxon>
        <taxon>Pseudomonadati</taxon>
        <taxon>Pseudomonadota</taxon>
        <taxon>Alphaproteobacteria</taxon>
        <taxon>Maricaulales</taxon>
        <taxon>Maricaulaceae</taxon>
        <taxon>Hyphobacterium</taxon>
    </lineage>
</organism>
<dbReference type="InterPro" id="IPR011856">
    <property type="entry name" value="tRNA_endonuc-like_dom_sf"/>
</dbReference>
<dbReference type="Gene3D" id="3.40.1350.10">
    <property type="match status" value="1"/>
</dbReference>
<accession>A0ABV6ZX45</accession>
<name>A0ABV6ZX45_9PROT</name>
<evidence type="ECO:0000256" key="2">
    <source>
        <dbReference type="HAMAP-Rule" id="MF_00048"/>
    </source>
</evidence>
<gene>
    <name evidence="3" type="ORF">ACFOOR_07650</name>
</gene>
<dbReference type="InterPro" id="IPR011335">
    <property type="entry name" value="Restrct_endonuc-II-like"/>
</dbReference>
<dbReference type="PANTHER" id="PTHR34039">
    <property type="entry name" value="UPF0102 PROTEIN YRAN"/>
    <property type="match status" value="1"/>
</dbReference>
<dbReference type="PANTHER" id="PTHR34039:SF1">
    <property type="entry name" value="UPF0102 PROTEIN YRAN"/>
    <property type="match status" value="1"/>
</dbReference>
<dbReference type="Proteomes" id="UP001595379">
    <property type="component" value="Unassembled WGS sequence"/>
</dbReference>
<comment type="similarity">
    <text evidence="1 2">Belongs to the UPF0102 family.</text>
</comment>
<dbReference type="Pfam" id="PF02021">
    <property type="entry name" value="UPF0102"/>
    <property type="match status" value="1"/>
</dbReference>
<keyword evidence="4" id="KW-1185">Reference proteome</keyword>
<dbReference type="SUPFAM" id="SSF52980">
    <property type="entry name" value="Restriction endonuclease-like"/>
    <property type="match status" value="1"/>
</dbReference>